<dbReference type="EMBL" id="PYAV01000006">
    <property type="protein sequence ID" value="PSL45951.1"/>
    <property type="molecule type" value="Genomic_DNA"/>
</dbReference>
<name>A0A2P8HIA7_9BACI</name>
<keyword evidence="19" id="KW-1185">Reference proteome</keyword>
<dbReference type="PANTHER" id="PTHR21581:SF11">
    <property type="entry name" value="D-ALANYL-D-ALANINE CARBOXYPEPTIDASE DACA"/>
    <property type="match status" value="1"/>
</dbReference>
<dbReference type="GO" id="GO:0009252">
    <property type="term" value="P:peptidoglycan biosynthetic process"/>
    <property type="evidence" value="ECO:0007669"/>
    <property type="project" value="UniProtKB-UniPathway"/>
</dbReference>
<dbReference type="InterPro" id="IPR018044">
    <property type="entry name" value="Peptidase_S11"/>
</dbReference>
<dbReference type="EC" id="3.4.16.4" evidence="4"/>
<dbReference type="SUPFAM" id="SSF69189">
    <property type="entry name" value="Penicillin-binding protein associated domain"/>
    <property type="match status" value="1"/>
</dbReference>
<dbReference type="SMART" id="SM00936">
    <property type="entry name" value="PBP5_C"/>
    <property type="match status" value="1"/>
</dbReference>
<dbReference type="PRINTS" id="PR00725">
    <property type="entry name" value="DADACBPTASE1"/>
</dbReference>
<evidence type="ECO:0000313" key="18">
    <source>
        <dbReference type="EMBL" id="PSL45951.1"/>
    </source>
</evidence>
<gene>
    <name evidence="18" type="ORF">B0H94_106209</name>
</gene>
<dbReference type="Proteomes" id="UP000242310">
    <property type="component" value="Unassembled WGS sequence"/>
</dbReference>
<protein>
    <recommendedName>
        <fullName evidence="4">serine-type D-Ala-D-Ala carboxypeptidase</fullName>
        <ecNumber evidence="4">3.4.16.4</ecNumber>
    </recommendedName>
</protein>
<evidence type="ECO:0000256" key="9">
    <source>
        <dbReference type="ARBA" id="ARBA00022960"/>
    </source>
</evidence>
<sequence length="440" mass="48150">MRKTMQIAAAGTLSLMLAASLGSTAAAEGPELEAEAAILVDADTGKIVYKENADTILPPASMTKIMTEYLVHEAVEEGEIAWEDEVPISDNVRSLSLATNLSNVPLRQDETYTVQELYEALAIYSANAATVALAEKISGSEADFVAEMNEKAGELGMEEYEFVNSSGLNNSSMQGQHPDGTDEDAENMMSARATALLSYHLLDEHPDVLETASIEEAYFKEGTEDEIFMENWNEMLPDGRHAYEGVDGLKTGYTSLAGNAFTGTAERGGQRFISVVMRTESRDARFEQTSSLLDYGFDNYAETEVLEAGYTPDEEVLPVTRGEEDEVSIATEESVEVMAHEDEIEAYEPSFTVDESLLNDDGELTAPIEEGQTIGYVTVSNTGEADDGYLREDMAEHKRVPVKTTESVEEAGWFSLTMRSIGGFFSGVWNSATEIVRSWF</sequence>
<dbReference type="PANTHER" id="PTHR21581">
    <property type="entry name" value="D-ALANYL-D-ALANINE CARBOXYPEPTIDASE"/>
    <property type="match status" value="1"/>
</dbReference>
<comment type="pathway">
    <text evidence="2">Cell wall biogenesis; peptidoglycan biosynthesis.</text>
</comment>
<keyword evidence="6" id="KW-0645">Protease</keyword>
<dbReference type="InterPro" id="IPR001967">
    <property type="entry name" value="Peptidase_S11_N"/>
</dbReference>
<dbReference type="InterPro" id="IPR012338">
    <property type="entry name" value="Beta-lactam/transpept-like"/>
</dbReference>
<dbReference type="UniPathway" id="UPA00219"/>
<keyword evidence="5 18" id="KW-0121">Carboxypeptidase</keyword>
<evidence type="ECO:0000256" key="10">
    <source>
        <dbReference type="ARBA" id="ARBA00022984"/>
    </source>
</evidence>
<feature type="active site" evidence="13">
    <location>
        <position position="125"/>
    </location>
</feature>
<comment type="function">
    <text evidence="1">Removes C-terminal D-alanyl residues from sugar-peptide cell wall precursors.</text>
</comment>
<dbReference type="GO" id="GO:0009002">
    <property type="term" value="F:serine-type D-Ala-D-Ala carboxypeptidase activity"/>
    <property type="evidence" value="ECO:0007669"/>
    <property type="project" value="UniProtKB-EC"/>
</dbReference>
<keyword evidence="8" id="KW-0378">Hydrolase</keyword>
<keyword evidence="9" id="KW-0133">Cell shape</keyword>
<dbReference type="InterPro" id="IPR037167">
    <property type="entry name" value="Peptidase_S11_C_sf"/>
</dbReference>
<dbReference type="InterPro" id="IPR015956">
    <property type="entry name" value="Peniciliin-bd_prot_C_sf"/>
</dbReference>
<feature type="active site" description="Acyl-ester intermediate" evidence="13">
    <location>
        <position position="61"/>
    </location>
</feature>
<dbReference type="InterPro" id="IPR012907">
    <property type="entry name" value="Peptidase_S11_C"/>
</dbReference>
<evidence type="ECO:0000256" key="13">
    <source>
        <dbReference type="PIRSR" id="PIRSR618044-1"/>
    </source>
</evidence>
<feature type="domain" description="Peptidase S11 D-Ala-D-Ala carboxypeptidase A C-terminal" evidence="17">
    <location>
        <begin position="300"/>
        <end position="410"/>
    </location>
</feature>
<feature type="chain" id="PRO_5038601161" description="serine-type D-Ala-D-Ala carboxypeptidase" evidence="16">
    <location>
        <begin position="26"/>
        <end position="440"/>
    </location>
</feature>
<keyword evidence="10" id="KW-0573">Peptidoglycan synthesis</keyword>
<proteinExistence type="inferred from homology"/>
<evidence type="ECO:0000256" key="6">
    <source>
        <dbReference type="ARBA" id="ARBA00022670"/>
    </source>
</evidence>
<feature type="signal peptide" evidence="16">
    <location>
        <begin position="1"/>
        <end position="25"/>
    </location>
</feature>
<dbReference type="RefSeq" id="WP_106588620.1">
    <property type="nucleotide sequence ID" value="NZ_PYAV01000006.1"/>
</dbReference>
<dbReference type="GO" id="GO:0071555">
    <property type="term" value="P:cell wall organization"/>
    <property type="evidence" value="ECO:0007669"/>
    <property type="project" value="UniProtKB-KW"/>
</dbReference>
<evidence type="ECO:0000256" key="8">
    <source>
        <dbReference type="ARBA" id="ARBA00022801"/>
    </source>
</evidence>
<dbReference type="Gene3D" id="2.60.410.10">
    <property type="entry name" value="D-Ala-D-Ala carboxypeptidase, C-terminal domain"/>
    <property type="match status" value="1"/>
</dbReference>
<organism evidence="18 19">
    <name type="scientific">Salsuginibacillus halophilus</name>
    <dbReference type="NCBI Taxonomy" id="517424"/>
    <lineage>
        <taxon>Bacteria</taxon>
        <taxon>Bacillati</taxon>
        <taxon>Bacillota</taxon>
        <taxon>Bacilli</taxon>
        <taxon>Bacillales</taxon>
        <taxon>Bacillaceae</taxon>
        <taxon>Salsuginibacillus</taxon>
    </lineage>
</organism>
<feature type="active site" description="Acyl-ester intermediate" evidence="13">
    <location>
        <position position="64"/>
    </location>
</feature>
<comment type="caution">
    <text evidence="18">The sequence shown here is derived from an EMBL/GenBank/DDBJ whole genome shotgun (WGS) entry which is preliminary data.</text>
</comment>
<feature type="binding site" evidence="14">
    <location>
        <position position="250"/>
    </location>
    <ligand>
        <name>substrate</name>
    </ligand>
</feature>
<dbReference type="SUPFAM" id="SSF56601">
    <property type="entry name" value="beta-lactamase/transpeptidase-like"/>
    <property type="match status" value="1"/>
</dbReference>
<keyword evidence="7 16" id="KW-0732">Signal</keyword>
<evidence type="ECO:0000256" key="1">
    <source>
        <dbReference type="ARBA" id="ARBA00003217"/>
    </source>
</evidence>
<comment type="catalytic activity">
    <reaction evidence="12">
        <text>Preferential cleavage: (Ac)2-L-Lys-D-Ala-|-D-Ala. Also transpeptidation of peptidyl-alanyl moieties that are N-acyl substituents of D-alanine.</text>
        <dbReference type="EC" id="3.4.16.4"/>
    </reaction>
</comment>
<keyword evidence="11" id="KW-0961">Cell wall biogenesis/degradation</keyword>
<evidence type="ECO:0000256" key="14">
    <source>
        <dbReference type="PIRSR" id="PIRSR618044-2"/>
    </source>
</evidence>
<evidence type="ECO:0000256" key="2">
    <source>
        <dbReference type="ARBA" id="ARBA00004752"/>
    </source>
</evidence>
<dbReference type="GO" id="GO:0008360">
    <property type="term" value="P:regulation of cell shape"/>
    <property type="evidence" value="ECO:0007669"/>
    <property type="project" value="UniProtKB-KW"/>
</dbReference>
<evidence type="ECO:0000256" key="16">
    <source>
        <dbReference type="SAM" id="SignalP"/>
    </source>
</evidence>
<evidence type="ECO:0000313" key="19">
    <source>
        <dbReference type="Proteomes" id="UP000242310"/>
    </source>
</evidence>
<dbReference type="GO" id="GO:0006508">
    <property type="term" value="P:proteolysis"/>
    <property type="evidence" value="ECO:0007669"/>
    <property type="project" value="UniProtKB-KW"/>
</dbReference>
<accession>A0A2P8HIA7</accession>
<comment type="similarity">
    <text evidence="3 15">Belongs to the peptidase S11 family.</text>
</comment>
<dbReference type="Pfam" id="PF00768">
    <property type="entry name" value="Peptidase_S11"/>
    <property type="match status" value="1"/>
</dbReference>
<evidence type="ECO:0000256" key="4">
    <source>
        <dbReference type="ARBA" id="ARBA00012448"/>
    </source>
</evidence>
<evidence type="ECO:0000256" key="12">
    <source>
        <dbReference type="ARBA" id="ARBA00034000"/>
    </source>
</evidence>
<dbReference type="Pfam" id="PF07943">
    <property type="entry name" value="PBP5_C"/>
    <property type="match status" value="1"/>
</dbReference>
<evidence type="ECO:0000256" key="5">
    <source>
        <dbReference type="ARBA" id="ARBA00022645"/>
    </source>
</evidence>
<evidence type="ECO:0000259" key="17">
    <source>
        <dbReference type="SMART" id="SM00936"/>
    </source>
</evidence>
<evidence type="ECO:0000256" key="15">
    <source>
        <dbReference type="RuleBase" id="RU004016"/>
    </source>
</evidence>
<evidence type="ECO:0000256" key="3">
    <source>
        <dbReference type="ARBA" id="ARBA00007164"/>
    </source>
</evidence>
<evidence type="ECO:0000256" key="11">
    <source>
        <dbReference type="ARBA" id="ARBA00023316"/>
    </source>
</evidence>
<dbReference type="Gene3D" id="3.40.710.10">
    <property type="entry name" value="DD-peptidase/beta-lactamase superfamily"/>
    <property type="match status" value="1"/>
</dbReference>
<reference evidence="18 19" key="1">
    <citation type="submission" date="2018-03" db="EMBL/GenBank/DDBJ databases">
        <title>Genomic Encyclopedia of Type Strains, Phase III (KMG-III): the genomes of soil and plant-associated and newly described type strains.</title>
        <authorList>
            <person name="Whitman W."/>
        </authorList>
    </citation>
    <scope>NUCLEOTIDE SEQUENCE [LARGE SCALE GENOMIC DNA]</scope>
    <source>
        <strain evidence="18 19">CGMCC 1.07653</strain>
    </source>
</reference>
<dbReference type="AlphaFoldDB" id="A0A2P8HIA7"/>
<dbReference type="OrthoDB" id="9791132at2"/>
<evidence type="ECO:0000256" key="7">
    <source>
        <dbReference type="ARBA" id="ARBA00022729"/>
    </source>
</evidence>